<name>A0A4Q0UA93_9BACT</name>
<dbReference type="InterPro" id="IPR012910">
    <property type="entry name" value="Plug_dom"/>
</dbReference>
<gene>
    <name evidence="6" type="ORF">K8V47_05000</name>
</gene>
<dbReference type="PANTHER" id="PTHR40980:SF4">
    <property type="entry name" value="TONB-DEPENDENT RECEPTOR-LIKE BETA-BARREL DOMAIN-CONTAINING PROTEIN"/>
    <property type="match status" value="1"/>
</dbReference>
<dbReference type="Pfam" id="PF13715">
    <property type="entry name" value="CarbopepD_reg_2"/>
    <property type="match status" value="1"/>
</dbReference>
<feature type="domain" description="Outer membrane protein beta-barrel" evidence="5">
    <location>
        <begin position="452"/>
        <end position="926"/>
    </location>
</feature>
<dbReference type="SUPFAM" id="SSF49464">
    <property type="entry name" value="Carboxypeptidase regulatory domain-like"/>
    <property type="match status" value="1"/>
</dbReference>
<evidence type="ECO:0000256" key="2">
    <source>
        <dbReference type="ARBA" id="ARBA00023136"/>
    </source>
</evidence>
<evidence type="ECO:0000256" key="3">
    <source>
        <dbReference type="ARBA" id="ARBA00023237"/>
    </source>
</evidence>
<reference evidence="6" key="1">
    <citation type="journal article" date="2021" name="PeerJ">
        <title>Extensive microbial diversity within the chicken gut microbiome revealed by metagenomics and culture.</title>
        <authorList>
            <person name="Gilroy R."/>
            <person name="Ravi A."/>
            <person name="Getino M."/>
            <person name="Pursley I."/>
            <person name="Horton D.L."/>
            <person name="Alikhan N.F."/>
            <person name="Baker D."/>
            <person name="Gharbi K."/>
            <person name="Hall N."/>
            <person name="Watson M."/>
            <person name="Adriaenssens E.M."/>
            <person name="Foster-Nyarko E."/>
            <person name="Jarju S."/>
            <person name="Secka A."/>
            <person name="Antonio M."/>
            <person name="Oren A."/>
            <person name="Chaudhuri R.R."/>
            <person name="La Ragione R."/>
            <person name="Hildebrand F."/>
            <person name="Pallen M.J."/>
        </authorList>
    </citation>
    <scope>NUCLEOTIDE SEQUENCE</scope>
    <source>
        <strain evidence="6">4100</strain>
    </source>
</reference>
<dbReference type="InterPro" id="IPR036942">
    <property type="entry name" value="Beta-barrel_TonB_sf"/>
</dbReference>
<reference evidence="6" key="2">
    <citation type="submission" date="2021-09" db="EMBL/GenBank/DDBJ databases">
        <authorList>
            <person name="Gilroy R."/>
        </authorList>
    </citation>
    <scope>NUCLEOTIDE SEQUENCE</scope>
    <source>
        <strain evidence="6">4100</strain>
    </source>
</reference>
<comment type="caution">
    <text evidence="6">The sequence shown here is derived from an EMBL/GenBank/DDBJ whole genome shotgun (WGS) entry which is preliminary data.</text>
</comment>
<dbReference type="PANTHER" id="PTHR40980">
    <property type="entry name" value="PLUG DOMAIN-CONTAINING PROTEIN"/>
    <property type="match status" value="1"/>
</dbReference>
<dbReference type="InterPro" id="IPR037066">
    <property type="entry name" value="Plug_dom_sf"/>
</dbReference>
<dbReference type="Pfam" id="PF14905">
    <property type="entry name" value="OMP_b-brl_3"/>
    <property type="match status" value="1"/>
</dbReference>
<evidence type="ECO:0000259" key="5">
    <source>
        <dbReference type="Pfam" id="PF14905"/>
    </source>
</evidence>
<protein>
    <submittedName>
        <fullName evidence="6">TonB-dependent receptor</fullName>
    </submittedName>
</protein>
<keyword evidence="2" id="KW-0472">Membrane</keyword>
<dbReference type="InterPro" id="IPR008969">
    <property type="entry name" value="CarboxyPept-like_regulatory"/>
</dbReference>
<proteinExistence type="predicted"/>
<accession>A0A4Q0UA93</accession>
<dbReference type="Proteomes" id="UP000711407">
    <property type="component" value="Unassembled WGS sequence"/>
</dbReference>
<dbReference type="InterPro" id="IPR041700">
    <property type="entry name" value="OMP_b-brl_3"/>
</dbReference>
<keyword evidence="6" id="KW-0675">Receptor</keyword>
<evidence type="ECO:0000313" key="7">
    <source>
        <dbReference type="Proteomes" id="UP000711407"/>
    </source>
</evidence>
<dbReference type="GO" id="GO:0009279">
    <property type="term" value="C:cell outer membrane"/>
    <property type="evidence" value="ECO:0007669"/>
    <property type="project" value="UniProtKB-SubCell"/>
</dbReference>
<dbReference type="AlphaFoldDB" id="A0A4Q0UA93"/>
<keyword evidence="3" id="KW-0998">Cell outer membrane</keyword>
<evidence type="ECO:0000313" key="6">
    <source>
        <dbReference type="EMBL" id="HJE39098.1"/>
    </source>
</evidence>
<comment type="subcellular location">
    <subcellularLocation>
        <location evidence="1">Cell outer membrane</location>
    </subcellularLocation>
</comment>
<evidence type="ECO:0000259" key="4">
    <source>
        <dbReference type="Pfam" id="PF07715"/>
    </source>
</evidence>
<evidence type="ECO:0000256" key="1">
    <source>
        <dbReference type="ARBA" id="ARBA00004442"/>
    </source>
</evidence>
<dbReference type="Gene3D" id="2.60.40.1120">
    <property type="entry name" value="Carboxypeptidase-like, regulatory domain"/>
    <property type="match status" value="1"/>
</dbReference>
<feature type="domain" description="TonB-dependent receptor plug" evidence="4">
    <location>
        <begin position="128"/>
        <end position="227"/>
    </location>
</feature>
<dbReference type="SUPFAM" id="SSF56935">
    <property type="entry name" value="Porins"/>
    <property type="match status" value="1"/>
</dbReference>
<dbReference type="Gene3D" id="2.170.130.10">
    <property type="entry name" value="TonB-dependent receptor, plug domain"/>
    <property type="match status" value="1"/>
</dbReference>
<sequence>MLTSRIIRLLALMTLPVAANAGVIRGVVTDESTQEALIGATISVSPGAKVAVTDIDGCYDIQVASGTYTITVSYVGYTSADIKDVRVSGTGETKLDIVMKPDSETLSEVTVVANARRSSETVVAKEQQESMVVLTGVGAAQIAKTQDKDASEVIRRVPGVSIIDDKFVMVRGLSQRYNNVWLNGGAVPSSEADSRAFSFDIIPSSQLENLTIVKSPAPEYPSDFTGGFILVNTKQEPVSGQLNISAGIGINDRTHFRTFVSSKGSATDFLGFDNGFRKLSAGMEGKLNTYPGYGNRIDILGNGFNNDWRLRNSHPWADMKLSADYSRLWRMDGGAQWGIVVAANYSNTYKTLTDMENSLYGPYDTTNDKPVFLRKATDNQWINDSRIGLMANLSFRPSGNRHFFEWKNIFNQIGRDRYSTRTGFNAQPDNINNQEYYYSSRTTYNTQLTGKHTFDKDYVDWSAGYAYSNNDMPDRRLIERTDRTDQRMGIYRISREFTRLDENIFSANANYRRTFDWSWSMPVLKAGVYAEHRNRQYRTREFQYGWQPDNSLPQGFLFDDDVATNVLVDENYGPDKLYMYEEVNMLNNYDGQQTTLAGYLGFNLPVNKFNFYLGCRYEYARQVLRMNTKQYEESWQDTPYDYSDFFPSINATYRIDTRHQLRLAYGRSVNRPEFRELSPSVFYDFDLGSNVMGNYDLKAAYIENVDFRYEWYPGPGEQVSLALFYKHFTNPIEWTYTVAGGTDLIYSFVNAKGANNYGIELDIRKNLGFIGLKDFSLSFNGALIKSKVSFEPGSNNIDRPMQGQSPYLINTGIFYNNAAHGWNASVLYNRIGKRIIGVGNRYGTNADGTSRNIPNSYEMPRNTLDLSVAKKFGGLELKLAVRDLLAEKCRFSQYETITNADGSTSEIEEVNRSYRPGRTFNLTISYKF</sequence>
<organism evidence="6 7">
    <name type="scientific">Candidatus Amulumruptor caecigallinarius</name>
    <dbReference type="NCBI Taxonomy" id="2109911"/>
    <lineage>
        <taxon>Bacteria</taxon>
        <taxon>Pseudomonadati</taxon>
        <taxon>Bacteroidota</taxon>
        <taxon>Bacteroidia</taxon>
        <taxon>Bacteroidales</taxon>
        <taxon>Muribaculaceae</taxon>
        <taxon>Candidatus Amulumruptor</taxon>
    </lineage>
</organism>
<dbReference type="Pfam" id="PF07715">
    <property type="entry name" value="Plug"/>
    <property type="match status" value="1"/>
</dbReference>
<dbReference type="EMBL" id="DYXT01000028">
    <property type="protein sequence ID" value="HJE39098.1"/>
    <property type="molecule type" value="Genomic_DNA"/>
</dbReference>
<dbReference type="Gene3D" id="2.40.170.20">
    <property type="entry name" value="TonB-dependent receptor, beta-barrel domain"/>
    <property type="match status" value="1"/>
</dbReference>